<dbReference type="SUPFAM" id="SSF52540">
    <property type="entry name" value="P-loop containing nucleoside triphosphate hydrolases"/>
    <property type="match status" value="1"/>
</dbReference>
<dbReference type="OrthoDB" id="5812594at2"/>
<gene>
    <name evidence="1" type="ORF">NM06_00875</name>
</gene>
<dbReference type="PANTHER" id="PTHR32309">
    <property type="entry name" value="TYROSINE-PROTEIN KINASE"/>
    <property type="match status" value="1"/>
</dbReference>
<dbReference type="PANTHER" id="PTHR32309:SF31">
    <property type="entry name" value="CAPSULAR EXOPOLYSACCHARIDE FAMILY"/>
    <property type="match status" value="1"/>
</dbReference>
<comment type="caution">
    <text evidence="1">The sequence shown here is derived from an EMBL/GenBank/DDBJ whole genome shotgun (WGS) entry which is preliminary data.</text>
</comment>
<sequence>MIPATHSEIEQIYLAAEMSQSRSLCITACQSGDGVTSVATALAERYLLAGLKTLIVDLNTFHPAFESAGLVSNTLHAQCGVLLEHKESHQLFTGLPVPSQQAELLSYRDPAQLSVNVESWLNDFDRVICDTSPLLQINRSNIPAQVVANACDHTILVVMGGKTTSGQLSKATELLSHSSIQLLGSVLNLQHQATLGQEMVRELNRLTFLPKRWREKLCNRILANDLLAHSA</sequence>
<dbReference type="RefSeq" id="WP_005473835.1">
    <property type="nucleotide sequence ID" value="NZ_JRWP01000002.1"/>
</dbReference>
<evidence type="ECO:0000313" key="1">
    <source>
        <dbReference type="EMBL" id="KGY10644.1"/>
    </source>
</evidence>
<dbReference type="InterPro" id="IPR050445">
    <property type="entry name" value="Bact_polysacc_biosynth/exp"/>
</dbReference>
<dbReference type="InterPro" id="IPR027417">
    <property type="entry name" value="P-loop_NTPase"/>
</dbReference>
<name>A0A0A5I4H4_PHOS4</name>
<dbReference type="Gene3D" id="3.40.50.300">
    <property type="entry name" value="P-loop containing nucleotide triphosphate hydrolases"/>
    <property type="match status" value="1"/>
</dbReference>
<dbReference type="Proteomes" id="UP000030451">
    <property type="component" value="Unassembled WGS sequence"/>
</dbReference>
<dbReference type="AlphaFoldDB" id="A0A0A5I4H4"/>
<reference evidence="1 2" key="1">
    <citation type="submission" date="2014-10" db="EMBL/GenBank/DDBJ databases">
        <title>Genome sequencing of Vibrio sinaloensis T08.</title>
        <authorList>
            <person name="Chan K.-G."/>
            <person name="Mohamad N.I."/>
        </authorList>
    </citation>
    <scope>NUCLEOTIDE SEQUENCE [LARGE SCALE GENOMIC DNA]</scope>
    <source>
        <strain evidence="1 2">T08</strain>
    </source>
</reference>
<accession>A0A0A5I4H4</accession>
<evidence type="ECO:0000313" key="2">
    <source>
        <dbReference type="Proteomes" id="UP000030451"/>
    </source>
</evidence>
<dbReference type="STRING" id="379097.SE23_10600"/>
<organism evidence="1 2">
    <name type="scientific">Photobacterium sp. (strain ATCC 43367)</name>
    <dbReference type="NCBI Taxonomy" id="379097"/>
    <lineage>
        <taxon>Bacteria</taxon>
        <taxon>Pseudomonadati</taxon>
        <taxon>Pseudomonadota</taxon>
        <taxon>Gammaproteobacteria</taxon>
        <taxon>Vibrionales</taxon>
        <taxon>Vibrionaceae</taxon>
        <taxon>Vibrio</taxon>
        <taxon>Vibrio oreintalis group</taxon>
    </lineage>
</organism>
<proteinExistence type="predicted"/>
<protein>
    <submittedName>
        <fullName evidence="1">Chromosome partitioning protein ParA</fullName>
    </submittedName>
</protein>
<dbReference type="EMBL" id="JRWP01000002">
    <property type="protein sequence ID" value="KGY10644.1"/>
    <property type="molecule type" value="Genomic_DNA"/>
</dbReference>